<proteinExistence type="predicted"/>
<accession>A0A371EA48</accession>
<sequence length="124" mass="14189">MVTLSYNSLCFKRPKNFTNGRTPRKEKSIVLKAQKALKGSLSKVFKVEESFDEMSEEKGSDDDKNLDLSSFEDEEEKVNICIVTYIASEIEEEDEVVFHNSSSLPKTYHELLSNSFTFSIGYQI</sequence>
<organism evidence="1 2">
    <name type="scientific">Mucuna pruriens</name>
    <name type="common">Velvet bean</name>
    <name type="synonym">Dolichos pruriens</name>
    <dbReference type="NCBI Taxonomy" id="157652"/>
    <lineage>
        <taxon>Eukaryota</taxon>
        <taxon>Viridiplantae</taxon>
        <taxon>Streptophyta</taxon>
        <taxon>Embryophyta</taxon>
        <taxon>Tracheophyta</taxon>
        <taxon>Spermatophyta</taxon>
        <taxon>Magnoliopsida</taxon>
        <taxon>eudicotyledons</taxon>
        <taxon>Gunneridae</taxon>
        <taxon>Pentapetalae</taxon>
        <taxon>rosids</taxon>
        <taxon>fabids</taxon>
        <taxon>Fabales</taxon>
        <taxon>Fabaceae</taxon>
        <taxon>Papilionoideae</taxon>
        <taxon>50 kb inversion clade</taxon>
        <taxon>NPAAA clade</taxon>
        <taxon>indigoferoid/millettioid clade</taxon>
        <taxon>Phaseoleae</taxon>
        <taxon>Mucuna</taxon>
    </lineage>
</organism>
<feature type="non-terminal residue" evidence="1">
    <location>
        <position position="1"/>
    </location>
</feature>
<evidence type="ECO:0000313" key="2">
    <source>
        <dbReference type="Proteomes" id="UP000257109"/>
    </source>
</evidence>
<gene>
    <name evidence="1" type="ORF">CR513_58715</name>
</gene>
<protein>
    <submittedName>
        <fullName evidence="1">Uncharacterized protein</fullName>
    </submittedName>
</protein>
<reference evidence="1" key="1">
    <citation type="submission" date="2018-05" db="EMBL/GenBank/DDBJ databases">
        <title>Draft genome of Mucuna pruriens seed.</title>
        <authorList>
            <person name="Nnadi N.E."/>
            <person name="Vos R."/>
            <person name="Hasami M.H."/>
            <person name="Devisetty U.K."/>
            <person name="Aguiy J.C."/>
        </authorList>
    </citation>
    <scope>NUCLEOTIDE SEQUENCE [LARGE SCALE GENOMIC DNA]</scope>
    <source>
        <strain evidence="1">JCA_2017</strain>
    </source>
</reference>
<comment type="caution">
    <text evidence="1">The sequence shown here is derived from an EMBL/GenBank/DDBJ whole genome shotgun (WGS) entry which is preliminary data.</text>
</comment>
<dbReference type="Proteomes" id="UP000257109">
    <property type="component" value="Unassembled WGS sequence"/>
</dbReference>
<dbReference type="EMBL" id="QJKJ01015200">
    <property type="protein sequence ID" value="RDX62912.1"/>
    <property type="molecule type" value="Genomic_DNA"/>
</dbReference>
<keyword evidence="2" id="KW-1185">Reference proteome</keyword>
<dbReference type="AlphaFoldDB" id="A0A371EA48"/>
<evidence type="ECO:0000313" key="1">
    <source>
        <dbReference type="EMBL" id="RDX62912.1"/>
    </source>
</evidence>
<name>A0A371EA48_MUCPR</name>